<dbReference type="InterPro" id="IPR016039">
    <property type="entry name" value="Thiolase-like"/>
</dbReference>
<dbReference type="NCBIfam" id="TIGR01686">
    <property type="entry name" value="FkbH"/>
    <property type="match status" value="1"/>
</dbReference>
<dbReference type="SMART" id="SM00825">
    <property type="entry name" value="PKS_KS"/>
    <property type="match status" value="3"/>
</dbReference>
<evidence type="ECO:0000256" key="6">
    <source>
        <dbReference type="ARBA" id="ARBA00022450"/>
    </source>
</evidence>
<dbReference type="SUPFAM" id="SSF51735">
    <property type="entry name" value="NAD(P)-binding Rossmann-fold domains"/>
    <property type="match status" value="4"/>
</dbReference>
<dbReference type="InterPro" id="IPR057326">
    <property type="entry name" value="KR_dom"/>
</dbReference>
<dbReference type="InterPro" id="IPR020841">
    <property type="entry name" value="PKS_Beta-ketoAc_synthase_dom"/>
</dbReference>
<dbReference type="Pfam" id="PF00109">
    <property type="entry name" value="ketoacyl-synt"/>
    <property type="match status" value="3"/>
</dbReference>
<keyword evidence="9" id="KW-0808">Transferase</keyword>
<dbReference type="InterPro" id="IPR036736">
    <property type="entry name" value="ACP-like_sf"/>
</dbReference>
<feature type="region of interest" description="Disordered" evidence="12">
    <location>
        <begin position="3721"/>
        <end position="3744"/>
    </location>
</feature>
<keyword evidence="7" id="KW-0963">Cytoplasm</keyword>
<keyword evidence="11" id="KW-0012">Acyltransferase</keyword>
<dbReference type="SMART" id="SM00823">
    <property type="entry name" value="PKS_PP"/>
    <property type="match status" value="3"/>
</dbReference>
<dbReference type="SUPFAM" id="SSF53901">
    <property type="entry name" value="Thiolase-like"/>
    <property type="match status" value="3"/>
</dbReference>
<gene>
    <name evidence="15" type="ORF">DEJ50_28620</name>
</gene>
<feature type="domain" description="Ketosynthase family 3 (KS3)" evidence="14">
    <location>
        <begin position="2495"/>
        <end position="2913"/>
    </location>
</feature>
<feature type="compositionally biased region" description="Low complexity" evidence="12">
    <location>
        <begin position="1293"/>
        <end position="1313"/>
    </location>
</feature>
<dbReference type="InterPro" id="IPR010033">
    <property type="entry name" value="HAD_SF_ppase_IIIC"/>
</dbReference>
<evidence type="ECO:0000256" key="10">
    <source>
        <dbReference type="ARBA" id="ARBA00022737"/>
    </source>
</evidence>
<feature type="domain" description="Carrier" evidence="13">
    <location>
        <begin position="3633"/>
        <end position="3710"/>
    </location>
</feature>
<dbReference type="InterPro" id="IPR014030">
    <property type="entry name" value="Ketoacyl_synth_N"/>
</dbReference>
<feature type="domain" description="Ketosynthase family 3 (KS3)" evidence="14">
    <location>
        <begin position="1334"/>
        <end position="1755"/>
    </location>
</feature>
<evidence type="ECO:0000256" key="1">
    <source>
        <dbReference type="ARBA" id="ARBA00004496"/>
    </source>
</evidence>
<evidence type="ECO:0000256" key="8">
    <source>
        <dbReference type="ARBA" id="ARBA00022553"/>
    </source>
</evidence>
<comment type="similarity">
    <text evidence="5">Belongs to the short-chain dehydrogenases/reductases (SDR) family.</text>
</comment>
<dbReference type="GO" id="GO:0006633">
    <property type="term" value="P:fatty acid biosynthetic process"/>
    <property type="evidence" value="ECO:0007669"/>
    <property type="project" value="InterPro"/>
</dbReference>
<dbReference type="NCBIfam" id="TIGR01681">
    <property type="entry name" value="HAD-SF-IIIC"/>
    <property type="match status" value="1"/>
</dbReference>
<dbReference type="RefSeq" id="WP_150210959.1">
    <property type="nucleotide sequence ID" value="NZ_CP029190.1"/>
</dbReference>
<dbReference type="InterPro" id="IPR036514">
    <property type="entry name" value="SGNH_hydro_sf"/>
</dbReference>
<dbReference type="PRINTS" id="PR00081">
    <property type="entry name" value="GDHRDH"/>
</dbReference>
<feature type="region of interest" description="Disordered" evidence="12">
    <location>
        <begin position="1143"/>
        <end position="1164"/>
    </location>
</feature>
<organism evidence="15 16">
    <name type="scientific">Streptomyces venezuelae</name>
    <dbReference type="NCBI Taxonomy" id="54571"/>
    <lineage>
        <taxon>Bacteria</taxon>
        <taxon>Bacillati</taxon>
        <taxon>Actinomycetota</taxon>
        <taxon>Actinomycetes</taxon>
        <taxon>Kitasatosporales</taxon>
        <taxon>Streptomycetaceae</taxon>
        <taxon>Streptomyces</taxon>
    </lineage>
</organism>
<dbReference type="GO" id="GO:0004312">
    <property type="term" value="F:fatty acid synthase activity"/>
    <property type="evidence" value="ECO:0007669"/>
    <property type="project" value="TreeGrafter"/>
</dbReference>
<feature type="region of interest" description="Disordered" evidence="12">
    <location>
        <begin position="1293"/>
        <end position="1327"/>
    </location>
</feature>
<dbReference type="InterPro" id="IPR009081">
    <property type="entry name" value="PP-bd_ACP"/>
</dbReference>
<comment type="subcellular location">
    <subcellularLocation>
        <location evidence="1">Cytoplasm</location>
    </subcellularLocation>
</comment>
<dbReference type="InterPro" id="IPR036412">
    <property type="entry name" value="HAD-like_sf"/>
</dbReference>
<proteinExistence type="inferred from homology"/>
<dbReference type="OrthoDB" id="3488622at2"/>
<dbReference type="GO" id="GO:0031177">
    <property type="term" value="F:phosphopantetheine binding"/>
    <property type="evidence" value="ECO:0007669"/>
    <property type="project" value="InterPro"/>
</dbReference>
<dbReference type="PANTHER" id="PTHR43775:SF37">
    <property type="entry name" value="SI:DKEY-61P9.11"/>
    <property type="match status" value="1"/>
</dbReference>
<feature type="compositionally biased region" description="Low complexity" evidence="12">
    <location>
        <begin position="3608"/>
        <end position="3626"/>
    </location>
</feature>
<dbReference type="GO" id="GO:0017000">
    <property type="term" value="P:antibiotic biosynthetic process"/>
    <property type="evidence" value="ECO:0007669"/>
    <property type="project" value="UniProtKB-ARBA"/>
</dbReference>
<evidence type="ECO:0000256" key="12">
    <source>
        <dbReference type="SAM" id="MobiDB-lite"/>
    </source>
</evidence>
<dbReference type="Pfam" id="PF22336">
    <property type="entry name" value="RhiE-like_linker"/>
    <property type="match status" value="2"/>
</dbReference>
<dbReference type="SUPFAM" id="SSF47336">
    <property type="entry name" value="ACP-like"/>
    <property type="match status" value="3"/>
</dbReference>
<evidence type="ECO:0000256" key="4">
    <source>
        <dbReference type="ARBA" id="ARBA00005254"/>
    </source>
</evidence>
<dbReference type="InterPro" id="IPR054514">
    <property type="entry name" value="RhiE-like_linker"/>
</dbReference>
<comment type="pathway">
    <text evidence="3">Lipid metabolism; fatty acid beta-oxidation.</text>
</comment>
<dbReference type="PROSITE" id="PS00061">
    <property type="entry name" value="ADH_SHORT"/>
    <property type="match status" value="1"/>
</dbReference>
<protein>
    <recommendedName>
        <fullName evidence="17">Polyketide synthase</fullName>
    </recommendedName>
</protein>
<dbReference type="InterPro" id="IPR050091">
    <property type="entry name" value="PKS_NRPS_Biosynth_Enz"/>
</dbReference>
<dbReference type="Gene3D" id="1.10.1200.10">
    <property type="entry name" value="ACP-like"/>
    <property type="match status" value="3"/>
</dbReference>
<evidence type="ECO:0000259" key="13">
    <source>
        <dbReference type="PROSITE" id="PS50075"/>
    </source>
</evidence>
<dbReference type="InterPro" id="IPR036291">
    <property type="entry name" value="NAD(P)-bd_dom_sf"/>
</dbReference>
<dbReference type="InterPro" id="IPR014031">
    <property type="entry name" value="Ketoacyl_synth_C"/>
</dbReference>
<evidence type="ECO:0000256" key="7">
    <source>
        <dbReference type="ARBA" id="ARBA00022490"/>
    </source>
</evidence>
<feature type="compositionally biased region" description="Low complexity" evidence="12">
    <location>
        <begin position="1152"/>
        <end position="1164"/>
    </location>
</feature>
<feature type="domain" description="Carrier" evidence="13">
    <location>
        <begin position="2385"/>
        <end position="2462"/>
    </location>
</feature>
<accession>A0A5P2DD66</accession>
<evidence type="ECO:0000256" key="5">
    <source>
        <dbReference type="ARBA" id="ARBA00006484"/>
    </source>
</evidence>
<dbReference type="CDD" id="cd05233">
    <property type="entry name" value="SDR_c"/>
    <property type="match status" value="1"/>
</dbReference>
<evidence type="ECO:0000313" key="15">
    <source>
        <dbReference type="EMBL" id="QES51211.1"/>
    </source>
</evidence>
<keyword evidence="6" id="KW-0596">Phosphopantetheine</keyword>
<dbReference type="GO" id="GO:0006635">
    <property type="term" value="P:fatty acid beta-oxidation"/>
    <property type="evidence" value="ECO:0007669"/>
    <property type="project" value="UniProtKB-UniPathway"/>
</dbReference>
<dbReference type="GO" id="GO:0005737">
    <property type="term" value="C:cytoplasm"/>
    <property type="evidence" value="ECO:0007669"/>
    <property type="project" value="UniProtKB-SubCell"/>
</dbReference>
<comment type="similarity">
    <text evidence="4">Belongs to the enoyl-CoA hydratase/isomerase family.</text>
</comment>
<dbReference type="Pfam" id="PF00106">
    <property type="entry name" value="adh_short"/>
    <property type="match status" value="1"/>
</dbReference>
<dbReference type="Pfam" id="PF01575">
    <property type="entry name" value="MaoC_dehydratas"/>
    <property type="match status" value="1"/>
</dbReference>
<feature type="compositionally biased region" description="Pro residues" evidence="12">
    <location>
        <begin position="3598"/>
        <end position="3607"/>
    </location>
</feature>
<dbReference type="Pfam" id="PF08659">
    <property type="entry name" value="KR"/>
    <property type="match status" value="2"/>
</dbReference>
<dbReference type="PROSITE" id="PS50075">
    <property type="entry name" value="CARRIER"/>
    <property type="match status" value="2"/>
</dbReference>
<keyword evidence="10" id="KW-0677">Repeat</keyword>
<dbReference type="GO" id="GO:0004315">
    <property type="term" value="F:3-oxoacyl-[acyl-carrier-protein] synthase activity"/>
    <property type="evidence" value="ECO:0007669"/>
    <property type="project" value="InterPro"/>
</dbReference>
<dbReference type="PROSITE" id="PS52004">
    <property type="entry name" value="KS3_2"/>
    <property type="match status" value="3"/>
</dbReference>
<dbReference type="SUPFAM" id="SSF56784">
    <property type="entry name" value="HAD-like"/>
    <property type="match status" value="1"/>
</dbReference>
<dbReference type="PROSITE" id="PS00606">
    <property type="entry name" value="KS3_1"/>
    <property type="match status" value="2"/>
</dbReference>
<dbReference type="InterPro" id="IPR002347">
    <property type="entry name" value="SDR_fam"/>
</dbReference>
<dbReference type="CDD" id="cd03441">
    <property type="entry name" value="R_hydratase_like"/>
    <property type="match status" value="1"/>
</dbReference>
<dbReference type="Gene3D" id="1.10.1240.100">
    <property type="match status" value="2"/>
</dbReference>
<evidence type="ECO:0000256" key="3">
    <source>
        <dbReference type="ARBA" id="ARBA00005005"/>
    </source>
</evidence>
<dbReference type="PANTHER" id="PTHR43775">
    <property type="entry name" value="FATTY ACID SYNTHASE"/>
    <property type="match status" value="1"/>
</dbReference>
<dbReference type="Gene3D" id="3.10.129.10">
    <property type="entry name" value="Hotdog Thioesterase"/>
    <property type="match status" value="1"/>
</dbReference>
<dbReference type="Gene3D" id="3.40.50.1000">
    <property type="entry name" value="HAD superfamily/HAD-like"/>
    <property type="match status" value="1"/>
</dbReference>
<evidence type="ECO:0000313" key="16">
    <source>
        <dbReference type="Proteomes" id="UP000325211"/>
    </source>
</evidence>
<dbReference type="Pfam" id="PF02801">
    <property type="entry name" value="Ketoacyl-synt_C"/>
    <property type="match status" value="3"/>
</dbReference>
<dbReference type="Gene3D" id="3.40.47.10">
    <property type="match status" value="3"/>
</dbReference>
<dbReference type="UniPathway" id="UPA00659"/>
<dbReference type="EMBL" id="CP029190">
    <property type="protein sequence ID" value="QES51211.1"/>
    <property type="molecule type" value="Genomic_DNA"/>
</dbReference>
<feature type="region of interest" description="Disordered" evidence="12">
    <location>
        <begin position="3562"/>
        <end position="3626"/>
    </location>
</feature>
<dbReference type="SUPFAM" id="SSF54637">
    <property type="entry name" value="Thioesterase/thiol ester dehydrase-isomerase"/>
    <property type="match status" value="1"/>
</dbReference>
<dbReference type="InterPro" id="IPR029069">
    <property type="entry name" value="HotDog_dom_sf"/>
</dbReference>
<feature type="compositionally biased region" description="Low complexity" evidence="12">
    <location>
        <begin position="532"/>
        <end position="552"/>
    </location>
</feature>
<dbReference type="Gene3D" id="3.40.50.1110">
    <property type="entry name" value="SGNH hydrolase"/>
    <property type="match status" value="1"/>
</dbReference>
<dbReference type="GO" id="GO:0004300">
    <property type="term" value="F:enoyl-CoA hydratase activity"/>
    <property type="evidence" value="ECO:0007669"/>
    <property type="project" value="UniProtKB-ARBA"/>
</dbReference>
<dbReference type="SMART" id="SM00822">
    <property type="entry name" value="PKS_KR"/>
    <property type="match status" value="2"/>
</dbReference>
<keyword evidence="8" id="KW-0597">Phosphoprotein</keyword>
<dbReference type="InterPro" id="IPR020806">
    <property type="entry name" value="PKS_PP-bd"/>
</dbReference>
<evidence type="ECO:0008006" key="17">
    <source>
        <dbReference type="Google" id="ProtNLM"/>
    </source>
</evidence>
<evidence type="ECO:0000256" key="11">
    <source>
        <dbReference type="ARBA" id="ARBA00023315"/>
    </source>
</evidence>
<dbReference type="CDD" id="cd08953">
    <property type="entry name" value="KR_2_SDR_x"/>
    <property type="match status" value="1"/>
</dbReference>
<dbReference type="InterPro" id="IPR010037">
    <property type="entry name" value="FkbH_domain"/>
</dbReference>
<name>A0A5P2DD66_STRVZ</name>
<comment type="pathway">
    <text evidence="2">Antibiotic biosynthesis.</text>
</comment>
<dbReference type="Gene3D" id="3.40.50.720">
    <property type="entry name" value="NAD(P)-binding Rossmann-like Domain"/>
    <property type="match status" value="3"/>
</dbReference>
<dbReference type="InterPro" id="IPR020904">
    <property type="entry name" value="Sc_DH/Rdtase_CS"/>
</dbReference>
<dbReference type="InterPro" id="IPR002539">
    <property type="entry name" value="MaoC-like_dom"/>
</dbReference>
<feature type="compositionally biased region" description="Low complexity" evidence="12">
    <location>
        <begin position="3588"/>
        <end position="3597"/>
    </location>
</feature>
<sequence length="4230" mass="439005">MEPLTLTGPFSVSRAEIDAFAQASGDRSPLHVDEAYASRTPFGEPVAHGALCALKALAAGPARPGLRLAGLTVRFPGPVLPGRQYVCAVTETDPSRVGYQVLDGGKTLLDAEAVYEHGELSPVSRRTARPRPTATAAEAPLEQLVPGTRIGDAWRPDRSALRELSAALGLAEFGVGAEHAAVLAWASQLAGMEAPGRSALVSGMELAFEEAGTGRAFTARGEIAEVDARFRTVRLTGEVSTGRLRARVEVRAFARREAAAPSAERIRELLAVALPTPVTDGLKGRTAFVTGGSRGLGAALVQALAVAGATVHLAYRHSRTEAEALVAGLGADGLRVRLHQGDVGDAQWCAEVRERILAQDGPADLVVLNAGPAAQGLDLHTATVGRAGEHVRRALQLAQAPLAAFAEDLAATNGQLLAVSSAYVSAPRPGFAHYAAAKSAVEGLVRAAAAERPGVGVLIARPPRLATGFADAVAAAEPALPVEPVAAELVRRLAAAGSGGVELAEEFGEAADASVQPAAGQADVRAGGEPLAGSAAESGGRAESGTASASAAQPVGEAGAGPVTASPTARSARARRESAATAPAVARTGLAVGESAADAESADAQGGSGQAAPGARGMLAVAATFTTDPLAAPLTTWMDRLGLGLEVRLAPYGQVFQELLDPQSTFAANRHGCNAVLLRPEDWPAGAEGGRTADEFAAAAAAFAERAAVPLAVLFAPPSPGAAQARGAEPAGLEEQVRAALAGVDGVHLTGSERWSGSHAVPDHHDAAREQLAHIPYTPLAGTVLATTLAREVHALLAPPFKVLVLDCDHTLWGGVVGEDGPDGIRLDPAHLHLQQWAVEQHDKGVLIALSSKNSEDDVDAAFRSHPAMPLRPEHIAARRIDWNPKPGNIAALAAELGLGLDSLVFLDDNPVEVAAVRAACPGVLALALPADGAETTAFLDRLWAFDRPVVTDEDRRRTAMYRASRERELLRDGAGTLAEFIAGLGLRVDVHEARPDQLARVAQLTQRTNQFNLSGIRRTEQELKAVLADGARCWVAEVGDRFGEYGLVGAAVTRESAGSLTLETFLLSCRVLGRGVEHAFLAALAAAASEGSSVLSATYRPTPRNTPVRAFLDEVFGTGTAAPDGSLSWKVTCDVAAKTAFRPEARPGTDPVSAPAARPTAPTADPVRLTALTTMAADLTDAGALHDWITAADASVAAPASEPTGVPAPHDGRTLAAVREVLGRLRRLPADSLGATTTLESLRLESLEIVDATVALEARFGRLPSTLFFEYRTLGQLAAAVDAATGAVADPGPAAPGGAAQAGDAAGRTAAGRGEGDRRAVDGTAAASTPVASDDIAIVGIAGRFPGARDTGRLWRNLIAGTESIGDAAVRWGGRAYVDPAGGPGRTYTSAAGLIDGVDEFDAPFFGLAPSEAETMDPQQRLFLQAAYHALEDAGHTAADLGRNIGVYVASMGPDYAVLSAGAALDGRSRYPNTDLYQIANRVSHFFDFTGPSIAVDTACSGSGTALQLACDAIRGGTVTAAVAGGVNVILHPARRIQYAQLGMVSRTGRCRPFGADADGMVPSEGVGAVLLRPLRDALADGDHIHGVIKAIAANSDGRTNGFTVPSPDAQAELISRTLRRAGIDPAGIGYVEAHGTGTKLGDPIEIRGLARAYGHGLRPGSIPIGSLKGNIGHTEAAAAVAGLTKVLLQLRYRTLVPSLHSERLNPHIDFAATPFRVQQETVTWPAGPNGTPRRAALSSFGAGGVNVHLIVEEAPDLPRTATPAGPELIVLSARDEETLGEVCARLAAWLREDQGRHPLADIAYTLRAGREPLACRVAFTADDLDALEAVLSRLASPADGMEAEAAALGAAFGQAVGDPALAEILDGGPEPAALRRVGPAALGRLWCRGVAVDWARVIPGAARRRVPLPGYPFRRTRHWLAEPDAAATVTPRGLAYYAPRWLPEPLGPAGLPADAAVVVVGGTPNWAVGADGTADDPRDVRVPGDGRELVVVDRRRLDAEDTDGADTGPAALHGAVAVARQAGRGRSVTYVCLGRTSEEDPASAAVSGLGRALAQESPYARAIRTEVAADAAEPSLAEVLAEVRSGVTETRRAGGERWVRRWRRLECVPTAPVLRARGHYLITGGAGGAGRLLAAHLAARCQARVTLLGRSPAPAALGPLREEVRTHGGELLYFQADITDRDALQEALTAARDRHGPLRGVVHAAGVLRDGTLHDTSDEDITRVLAPKVTGCRQLDAATMSDPLDFFLAMSSYVGTFGNAGQAGYCAANRFLDAFMEQRADRAARGLRPGRSVSAVWPLWEEGGMRMPDATRRLTETTLGLTAIGRDAALRAFEDVLGLDSPTVLIGCGDQERIASALAALDPAVTAPAPGDAGDAGGADAAGEPARLLDRLREEAARLVKLPAAQLDVTAEFGDYGFNSLIFTDFANRLNDLFGLALTPVVFFSHPSLVALAEELRRRGVTVPVSAPAVPLPARAVAREPQEPQDSTGPDRAVPVAVIGMAGRFPGAEDLDTYWENLLAGRDLVTEAPSGRWAGPAPRGGFLDDILAFDAAFFGITPREARLMDPQQRLFLEAAWNALEDSGHDPRRLGGSRTGVFVGATLADYAELLSRAGEEVAGHSVTGHVPSIIANRLSYLLDLRGPSEVVDTACSSSLTALHRALTALESGECGLAVAGGVNALFSPTWFDSLETAGMLSATGRCWTFDERADGFIRGEGVGVVVLKPLDLALRDGDPVRGVIRGSAVNHGGRAHSLTAPNPQAQAEVVASALRRAGVHPRSVSFVESHGTGTRLGDPIEVAGLKTAFSRAGGEPSGQPWCALGAVKTGIGHLESAAGLAGLVKVLLAIGHRTLPPNAAGSRPNPHLELAGSPFRVPLAAEPWQPVDDAGAPVPLVAGVSAFGFGGANAHVVVAEPPAGTAAPQDPADRPAGAQVVVLSAATPQGLRRYARRLHSWLAGTACRLGDLAHTSQAARTALPERLAAVASTRAELLGRLEAFLAGVTTHGLYMSEALRGFPPAADGGPRHAGSSGGGAHALARRWAAGEPVDWPSAPGLRRVPFPVYPFDHTRAHGPVLGEEAVTAPKHADHRPQLLTRAWVPAPTPAPAPEADRSRAGARLLLVGRDADAGLLEELAGTDARDWIVLHEPWTLPALGAPEYEIDFEDHEAGRRAGRRITERHGRIAEVLDLTDARGGDRLGREAARVGLLQVLAGQGRSGDLAVVHLRAAGSLAGARMAGLVRAVGAECGTVRSVGIEIEGPLAGVRELLRTAVAEAAAAGAEPEVRYRDGAREVRRLRPLVEGTGTRTAGGLRIDPDRAYLITGGTGGLGLAAADLLVRRGARRIALAGRRPLERSGATAAWSRDRLEAVRRLEAAGAEVMLFSGPLSDEPALSRFLGEIRARFGGIAGVLHCAGSVGGTPAFVQKTYAEISACWEPKGSALLALDRALAQDAPDFVVLYSSLSAAVPALAVGLTDYAAGNALLDAYAEQRGRTDGSGTRYLAIDWGSWTGAGMGEVTAPRYRDAGLGALTVDQGLDLLDRALGTAGHSSLVAVSARPGAAEALLPGTQADNGADLTAGNGTRTGAGTGPRTGTTGEPVSPARPEPPSPSVPVAGPETDGPAAGSAVVGAGSTADRHMSRLTGHLVELMAEATLLDRTTIRPDVPFADLGVDSVLIAGLVPRLEEVTGSPLDPSVILEHPTTARLAAYLISRHPDAVGRWATAAEAQHGGTAPAEDRATPGSGPAAGFRDGAVPAAVTPAAVTPLAVIGMAGRFPGAASAAEFWELLREGRSGVREVPRSRWDVASLYSPEPRPGRSIGKWGGFLDGIEDFDPGYFGIPDADAAHMDPLVRLFLECAEETFADAGYTPAELAGRRIGVYVGSGTSTYGSRIGVPGRSTATGLNQNFIAAHLAHVRDLRGPNMVVDSACSSSLTALHLAQQALHTGDCEMALAGGADLILDETPYLKLSAAGALSPDGACHVFDAAANGLVPGEGVGAVLLKPLDRALADGDRVLAVIEATAVNNDGRTMGLTTPNPDAQRAVIREALARAGADAGTVSYVEAHGTGTMIGDPIELKALTEVFREDTAERGFCAVGSVKSNVGHLLMAAGMASLQKVVLSLVHRALPPTLHCTRPNPRFAFEASPFLPNTELREWPARQGVRRAGISAFGFGGTNCHVVVRGLTDSERQLAQPRRVPLPPPVFHRTRHWVDRQPPEHRATTLRPRPLFELEELS</sequence>
<evidence type="ECO:0000256" key="9">
    <source>
        <dbReference type="ARBA" id="ARBA00022679"/>
    </source>
</evidence>
<dbReference type="Proteomes" id="UP000325211">
    <property type="component" value="Chromosome"/>
</dbReference>
<dbReference type="GO" id="GO:0005886">
    <property type="term" value="C:plasma membrane"/>
    <property type="evidence" value="ECO:0007669"/>
    <property type="project" value="TreeGrafter"/>
</dbReference>
<reference evidence="15 16" key="1">
    <citation type="submission" date="2018-05" db="EMBL/GenBank/DDBJ databases">
        <title>Streptomyces venezuelae.</title>
        <authorList>
            <person name="Kim W."/>
            <person name="Lee N."/>
            <person name="Cho B.-K."/>
        </authorList>
    </citation>
    <scope>NUCLEOTIDE SEQUENCE [LARGE SCALE GENOMIC DNA]</scope>
    <source>
        <strain evidence="15 16">ATCC 21782</strain>
    </source>
</reference>
<evidence type="ECO:0000259" key="14">
    <source>
        <dbReference type="PROSITE" id="PS52004"/>
    </source>
</evidence>
<feature type="region of interest" description="Disordered" evidence="12">
    <location>
        <begin position="512"/>
        <end position="585"/>
    </location>
</feature>
<dbReference type="CDD" id="cd00833">
    <property type="entry name" value="PKS"/>
    <property type="match status" value="3"/>
</dbReference>
<dbReference type="InterPro" id="IPR013968">
    <property type="entry name" value="PKS_KR"/>
</dbReference>
<dbReference type="Pfam" id="PF00550">
    <property type="entry name" value="PP-binding"/>
    <property type="match status" value="3"/>
</dbReference>
<dbReference type="InterPro" id="IPR018201">
    <property type="entry name" value="Ketoacyl_synth_AS"/>
</dbReference>
<dbReference type="InterPro" id="IPR023214">
    <property type="entry name" value="HAD_sf"/>
</dbReference>
<feature type="domain" description="Ketosynthase family 3 (KS3)" evidence="14">
    <location>
        <begin position="3759"/>
        <end position="4178"/>
    </location>
</feature>
<dbReference type="GO" id="GO:0071770">
    <property type="term" value="P:DIM/DIP cell wall layer assembly"/>
    <property type="evidence" value="ECO:0007669"/>
    <property type="project" value="TreeGrafter"/>
</dbReference>
<dbReference type="SMART" id="SM01294">
    <property type="entry name" value="PKS_PP_betabranch"/>
    <property type="match status" value="1"/>
</dbReference>
<evidence type="ECO:0000256" key="2">
    <source>
        <dbReference type="ARBA" id="ARBA00004792"/>
    </source>
</evidence>